<reference evidence="12 13" key="1">
    <citation type="submission" date="2016-09" db="EMBL/GenBank/DDBJ databases">
        <title>Extensive genetic diversity and differential bi-allelic expression allows diatom success in the polar Southern Ocean.</title>
        <authorList>
            <consortium name="DOE Joint Genome Institute"/>
            <person name="Mock T."/>
            <person name="Otillar R.P."/>
            <person name="Strauss J."/>
            <person name="Dupont C."/>
            <person name="Frickenhaus S."/>
            <person name="Maumus F."/>
            <person name="Mcmullan M."/>
            <person name="Sanges R."/>
            <person name="Schmutz J."/>
            <person name="Toseland A."/>
            <person name="Valas R."/>
            <person name="Veluchamy A."/>
            <person name="Ward B.J."/>
            <person name="Allen A."/>
            <person name="Barry K."/>
            <person name="Falciatore A."/>
            <person name="Ferrante M."/>
            <person name="Fortunato A.E."/>
            <person name="Gloeckner G."/>
            <person name="Gruber A."/>
            <person name="Hipkin R."/>
            <person name="Janech M."/>
            <person name="Kroth P."/>
            <person name="Leese F."/>
            <person name="Lindquist E."/>
            <person name="Lyon B.R."/>
            <person name="Martin J."/>
            <person name="Mayer C."/>
            <person name="Parker M."/>
            <person name="Quesneville H."/>
            <person name="Raymond J."/>
            <person name="Uhlig C."/>
            <person name="Valentin K.U."/>
            <person name="Worden A.Z."/>
            <person name="Armbrust E.V."/>
            <person name="Bowler C."/>
            <person name="Green B."/>
            <person name="Moulton V."/>
            <person name="Van Oosterhout C."/>
            <person name="Grigoriev I."/>
        </authorList>
    </citation>
    <scope>NUCLEOTIDE SEQUENCE [LARGE SCALE GENOMIC DNA]</scope>
    <source>
        <strain evidence="12 13">CCMP1102</strain>
    </source>
</reference>
<evidence type="ECO:0000256" key="2">
    <source>
        <dbReference type="ARBA" id="ARBA00007738"/>
    </source>
</evidence>
<dbReference type="PANTHER" id="PTHR10625">
    <property type="entry name" value="HISTONE DEACETYLASE HDAC1-RELATED"/>
    <property type="match status" value="1"/>
</dbReference>
<feature type="region of interest" description="Disordered" evidence="10">
    <location>
        <begin position="78"/>
        <end position="140"/>
    </location>
</feature>
<dbReference type="InterPro" id="IPR037138">
    <property type="entry name" value="His_deacetylse_dom_sf"/>
</dbReference>
<dbReference type="KEGG" id="fcy:FRACYDRAFT_161016"/>
<dbReference type="InterPro" id="IPR023696">
    <property type="entry name" value="Ureohydrolase_dom_sf"/>
</dbReference>
<comment type="subcellular location">
    <subcellularLocation>
        <location evidence="1">Nucleus</location>
    </subcellularLocation>
</comment>
<dbReference type="SUPFAM" id="SSF52768">
    <property type="entry name" value="Arginase/deacetylase"/>
    <property type="match status" value="2"/>
</dbReference>
<keyword evidence="6" id="KW-0156">Chromatin regulator</keyword>
<dbReference type="GO" id="GO:0005737">
    <property type="term" value="C:cytoplasm"/>
    <property type="evidence" value="ECO:0007669"/>
    <property type="project" value="TreeGrafter"/>
</dbReference>
<evidence type="ECO:0000256" key="5">
    <source>
        <dbReference type="ARBA" id="ARBA00022801"/>
    </source>
</evidence>
<keyword evidence="9" id="KW-0539">Nucleus</keyword>
<evidence type="ECO:0000256" key="10">
    <source>
        <dbReference type="SAM" id="MobiDB-lite"/>
    </source>
</evidence>
<evidence type="ECO:0000256" key="4">
    <source>
        <dbReference type="ARBA" id="ARBA00022491"/>
    </source>
</evidence>
<evidence type="ECO:0000256" key="8">
    <source>
        <dbReference type="ARBA" id="ARBA00023163"/>
    </source>
</evidence>
<feature type="non-terminal residue" evidence="12">
    <location>
        <position position="1"/>
    </location>
</feature>
<dbReference type="Pfam" id="PF00850">
    <property type="entry name" value="Hist_deacetyl"/>
    <property type="match status" value="1"/>
</dbReference>
<evidence type="ECO:0000256" key="7">
    <source>
        <dbReference type="ARBA" id="ARBA00023015"/>
    </source>
</evidence>
<accession>A0A1E7FK49</accession>
<dbReference type="OrthoDB" id="424012at2759"/>
<keyword evidence="8" id="KW-0804">Transcription</keyword>
<protein>
    <recommendedName>
        <fullName evidence="3">histone deacetylase</fullName>
        <ecNumber evidence="3">3.5.1.98</ecNumber>
    </recommendedName>
</protein>
<keyword evidence="13" id="KW-1185">Reference proteome</keyword>
<keyword evidence="4" id="KW-0678">Repressor</keyword>
<dbReference type="InterPro" id="IPR023801">
    <property type="entry name" value="His_deacetylse_dom"/>
</dbReference>
<dbReference type="InParanoid" id="A0A1E7FK49"/>
<keyword evidence="7" id="KW-0805">Transcription regulation</keyword>
<evidence type="ECO:0000256" key="6">
    <source>
        <dbReference type="ARBA" id="ARBA00022853"/>
    </source>
</evidence>
<evidence type="ECO:0000256" key="1">
    <source>
        <dbReference type="ARBA" id="ARBA00004123"/>
    </source>
</evidence>
<evidence type="ECO:0000313" key="12">
    <source>
        <dbReference type="EMBL" id="OEU18504.1"/>
    </source>
</evidence>
<dbReference type="GO" id="GO:0141221">
    <property type="term" value="F:histone deacetylase activity, hydrolytic mechanism"/>
    <property type="evidence" value="ECO:0007669"/>
    <property type="project" value="UniProtKB-EC"/>
</dbReference>
<dbReference type="GO" id="GO:0040029">
    <property type="term" value="P:epigenetic regulation of gene expression"/>
    <property type="evidence" value="ECO:0007669"/>
    <property type="project" value="TreeGrafter"/>
</dbReference>
<dbReference type="GO" id="GO:0000118">
    <property type="term" value="C:histone deacetylase complex"/>
    <property type="evidence" value="ECO:0007669"/>
    <property type="project" value="TreeGrafter"/>
</dbReference>
<dbReference type="AlphaFoldDB" id="A0A1E7FK49"/>
<evidence type="ECO:0000256" key="9">
    <source>
        <dbReference type="ARBA" id="ARBA00023242"/>
    </source>
</evidence>
<comment type="similarity">
    <text evidence="2">Belongs to the histone deacetylase family. HD type 2 subfamily.</text>
</comment>
<sequence length="227" mass="25235">RCAIVDFDAHHGNGTEEIVRKCHDPGKLFFFSIHVYDNDKKGKRESKSFQYKFYPGTGDEDDLPLNIINVPITPLWKEGNQTPVQREHNTRHRTRNRGSQSDDGSSSETGTPRVSDAEVESRIRSRASSPVPFNANAPGGRMAYRNSIQNRLLPALRAFNPDLILISAGFDACKGDVGNAKHEMGGKEKMGIDLEPEDYAWTTRKILEIADICCQGRVVSVLEGGYG</sequence>
<evidence type="ECO:0000259" key="11">
    <source>
        <dbReference type="Pfam" id="PF00850"/>
    </source>
</evidence>
<feature type="compositionally biased region" description="Polar residues" evidence="10">
    <location>
        <begin position="98"/>
        <end position="112"/>
    </location>
</feature>
<dbReference type="Gene3D" id="3.40.800.20">
    <property type="entry name" value="Histone deacetylase domain"/>
    <property type="match status" value="2"/>
</dbReference>
<name>A0A1E7FK49_9STRA</name>
<gene>
    <name evidence="12" type="ORF">FRACYDRAFT_161016</name>
</gene>
<dbReference type="EC" id="3.5.1.98" evidence="3"/>
<dbReference type="EMBL" id="KV784356">
    <property type="protein sequence ID" value="OEU18504.1"/>
    <property type="molecule type" value="Genomic_DNA"/>
</dbReference>
<keyword evidence="5" id="KW-0378">Hydrolase</keyword>
<dbReference type="PANTHER" id="PTHR10625:SF5">
    <property type="entry name" value="HISTONE DEACETYLASE"/>
    <property type="match status" value="1"/>
</dbReference>
<evidence type="ECO:0000313" key="13">
    <source>
        <dbReference type="Proteomes" id="UP000095751"/>
    </source>
</evidence>
<feature type="non-terminal residue" evidence="12">
    <location>
        <position position="227"/>
    </location>
</feature>
<organism evidence="12 13">
    <name type="scientific">Fragilariopsis cylindrus CCMP1102</name>
    <dbReference type="NCBI Taxonomy" id="635003"/>
    <lineage>
        <taxon>Eukaryota</taxon>
        <taxon>Sar</taxon>
        <taxon>Stramenopiles</taxon>
        <taxon>Ochrophyta</taxon>
        <taxon>Bacillariophyta</taxon>
        <taxon>Bacillariophyceae</taxon>
        <taxon>Bacillariophycidae</taxon>
        <taxon>Bacillariales</taxon>
        <taxon>Bacillariaceae</taxon>
        <taxon>Fragilariopsis</taxon>
    </lineage>
</organism>
<evidence type="ECO:0000256" key="3">
    <source>
        <dbReference type="ARBA" id="ARBA00012111"/>
    </source>
</evidence>
<proteinExistence type="inferred from homology"/>
<feature type="domain" description="Histone deacetylase" evidence="11">
    <location>
        <begin position="1"/>
        <end position="226"/>
    </location>
</feature>
<dbReference type="Proteomes" id="UP000095751">
    <property type="component" value="Unassembled WGS sequence"/>
</dbReference>